<evidence type="ECO:0000256" key="1">
    <source>
        <dbReference type="ARBA" id="ARBA00038012"/>
    </source>
</evidence>
<accession>A0A8J4PQB3</accession>
<dbReference type="InterPro" id="IPR051406">
    <property type="entry name" value="PLD_domain"/>
</dbReference>
<dbReference type="PANTHER" id="PTHR43856:SF2">
    <property type="entry name" value="PHOSPHOLIPASE D"/>
    <property type="match status" value="1"/>
</dbReference>
<gene>
    <name evidence="5" type="ORF">CYY_006915</name>
</gene>
<dbReference type="Gene3D" id="3.30.870.10">
    <property type="entry name" value="Endonuclease Chain A"/>
    <property type="match status" value="2"/>
</dbReference>
<keyword evidence="6" id="KW-1185">Reference proteome</keyword>
<dbReference type="InterPro" id="IPR025202">
    <property type="entry name" value="PLD-like_dom"/>
</dbReference>
<feature type="domain" description="PLD phosphodiesterase" evidence="4">
    <location>
        <begin position="346"/>
        <end position="373"/>
    </location>
</feature>
<keyword evidence="3" id="KW-0732">Signal</keyword>
<dbReference type="SMART" id="SM00155">
    <property type="entry name" value="PLDc"/>
    <property type="match status" value="2"/>
</dbReference>
<feature type="signal peptide" evidence="3">
    <location>
        <begin position="1"/>
        <end position="18"/>
    </location>
</feature>
<organism evidence="5 6">
    <name type="scientific">Polysphondylium violaceum</name>
    <dbReference type="NCBI Taxonomy" id="133409"/>
    <lineage>
        <taxon>Eukaryota</taxon>
        <taxon>Amoebozoa</taxon>
        <taxon>Evosea</taxon>
        <taxon>Eumycetozoa</taxon>
        <taxon>Dictyostelia</taxon>
        <taxon>Dictyosteliales</taxon>
        <taxon>Dictyosteliaceae</taxon>
        <taxon>Polysphondylium</taxon>
    </lineage>
</organism>
<dbReference type="GO" id="GO:0016891">
    <property type="term" value="F:RNA endonuclease activity producing 5'-phosphomonoesters, hydrolytic mechanism"/>
    <property type="evidence" value="ECO:0007669"/>
    <property type="project" value="TreeGrafter"/>
</dbReference>
<dbReference type="Pfam" id="PF13091">
    <property type="entry name" value="PLDc_2"/>
    <property type="match status" value="1"/>
</dbReference>
<proteinExistence type="inferred from homology"/>
<feature type="domain" description="PLD phosphodiesterase" evidence="4">
    <location>
        <begin position="154"/>
        <end position="181"/>
    </location>
</feature>
<dbReference type="PROSITE" id="PS50035">
    <property type="entry name" value="PLD"/>
    <property type="match status" value="2"/>
</dbReference>
<dbReference type="OrthoDB" id="5205528at2759"/>
<dbReference type="SUPFAM" id="SSF56024">
    <property type="entry name" value="Phospholipase D/nuclease"/>
    <property type="match status" value="2"/>
</dbReference>
<reference evidence="5" key="1">
    <citation type="submission" date="2020-01" db="EMBL/GenBank/DDBJ databases">
        <title>Development of genomics and gene disruption for Polysphondylium violaceum indicates a role for the polyketide synthase stlB in stalk morphogenesis.</title>
        <authorList>
            <person name="Narita B."/>
            <person name="Kawabe Y."/>
            <person name="Kin K."/>
            <person name="Saito T."/>
            <person name="Gibbs R."/>
            <person name="Kuspa A."/>
            <person name="Muzny D."/>
            <person name="Queller D."/>
            <person name="Richards S."/>
            <person name="Strassman J."/>
            <person name="Sucgang R."/>
            <person name="Worley K."/>
            <person name="Schaap P."/>
        </authorList>
    </citation>
    <scope>NUCLEOTIDE SEQUENCE</scope>
    <source>
        <strain evidence="5">QSvi11</strain>
    </source>
</reference>
<sequence length="430" mass="48569">MMIKVLFVFVLICGVVLSQDASNDYQNTTYNAQFEPVSQSGSISVTAYFSPDNSVGLETELVENAKNTIDIGIPGFDSWSYCTDTYKGIYGCTVDKQRNQEAFPIFQALVNAINRGVQVRILTNYYSNTTYTPGYIDPLAFLKLQGAQVRYFTTLTFLHTKYMNIDGTTSSISSINYSQTSFMKNREAGVIIQNANQLTNFTNAVFEYDWDQSVDWPTISYSAADMKIIQDKSPLTVTIPPPNTFSGAYITKPTTVATKQTVEVFASPDFAFSNVAEDIKKSSSMKVYIYQITGTTWCDIMANYPGKLTILVSNDIFDQADWEAATQCYTQLVQKGITVRKTAYGMYTYSHQKYWILDDKIVYLSTGNMGDTDFPSGSNEFPAYDQDPSNWRKTNRDFNVKMTDSQLVEVYETLFEKDYALGYDYHPKSL</sequence>
<dbReference type="Proteomes" id="UP000695562">
    <property type="component" value="Unassembled WGS sequence"/>
</dbReference>
<evidence type="ECO:0000256" key="3">
    <source>
        <dbReference type="SAM" id="SignalP"/>
    </source>
</evidence>
<comment type="caution">
    <text evidence="5">The sequence shown here is derived from an EMBL/GenBank/DDBJ whole genome shotgun (WGS) entry which is preliminary data.</text>
</comment>
<evidence type="ECO:0000313" key="5">
    <source>
        <dbReference type="EMBL" id="KAF2071769.1"/>
    </source>
</evidence>
<evidence type="ECO:0000259" key="4">
    <source>
        <dbReference type="PROSITE" id="PS50035"/>
    </source>
</evidence>
<name>A0A8J4PQB3_9MYCE</name>
<evidence type="ECO:0000256" key="2">
    <source>
        <dbReference type="ARBA" id="ARBA00040549"/>
    </source>
</evidence>
<dbReference type="AlphaFoldDB" id="A0A8J4PQB3"/>
<evidence type="ECO:0000313" key="6">
    <source>
        <dbReference type="Proteomes" id="UP000695562"/>
    </source>
</evidence>
<feature type="chain" id="PRO_5035240814" description="Mitochondrial cardiolipin hydrolase" evidence="3">
    <location>
        <begin position="19"/>
        <end position="430"/>
    </location>
</feature>
<dbReference type="PANTHER" id="PTHR43856">
    <property type="entry name" value="CARDIOLIPIN HYDROLASE"/>
    <property type="match status" value="1"/>
</dbReference>
<comment type="similarity">
    <text evidence="1">Belongs to the phospholipase D family. MitoPLD/Zucchini subfamily.</text>
</comment>
<dbReference type="InterPro" id="IPR001736">
    <property type="entry name" value="PLipase_D/transphosphatidylase"/>
</dbReference>
<dbReference type="GO" id="GO:0005739">
    <property type="term" value="C:mitochondrion"/>
    <property type="evidence" value="ECO:0007669"/>
    <property type="project" value="TreeGrafter"/>
</dbReference>
<dbReference type="EMBL" id="AJWJ01000340">
    <property type="protein sequence ID" value="KAF2071769.1"/>
    <property type="molecule type" value="Genomic_DNA"/>
</dbReference>
<protein>
    <recommendedName>
        <fullName evidence="2">Mitochondrial cardiolipin hydrolase</fullName>
    </recommendedName>
</protein>